<comment type="caution">
    <text evidence="1">The sequence shown here is derived from an EMBL/GenBank/DDBJ whole genome shotgun (WGS) entry which is preliminary data.</text>
</comment>
<proteinExistence type="predicted"/>
<sequence length="148" mass="15479">MDTALRPVVPPLPTVVRLPGGQSDAAQDFVNRLRAASASFAGAAGADSAVVREAVPPARHRRARCRVVLRMFDGAEVDMTFLGPVSRPALAPDRSFEAQIARWLRAGHVRGAEGAWLVPDDEAPGGRAVDLTAWSTAAGSTATGAIAR</sequence>
<dbReference type="RefSeq" id="WP_146146130.1">
    <property type="nucleotide sequence ID" value="NZ_PVTG01000008.1"/>
</dbReference>
<dbReference type="OrthoDB" id="5198755at2"/>
<dbReference type="AlphaFoldDB" id="A0A2T0TSS9"/>
<protein>
    <submittedName>
        <fullName evidence="1">Uncharacterized protein</fullName>
    </submittedName>
</protein>
<evidence type="ECO:0000313" key="2">
    <source>
        <dbReference type="Proteomes" id="UP000239210"/>
    </source>
</evidence>
<reference evidence="1 2" key="1">
    <citation type="submission" date="2018-03" db="EMBL/GenBank/DDBJ databases">
        <title>Genomic Encyclopedia of Archaeal and Bacterial Type Strains, Phase II (KMG-II): from individual species to whole genera.</title>
        <authorList>
            <person name="Goeker M."/>
        </authorList>
    </citation>
    <scope>NUCLEOTIDE SEQUENCE [LARGE SCALE GENOMIC DNA]</scope>
    <source>
        <strain evidence="1 2">DSM 45416</strain>
    </source>
</reference>
<name>A0A2T0TSS9_9ACTN</name>
<keyword evidence="2" id="KW-1185">Reference proteome</keyword>
<accession>A0A2T0TSS9</accession>
<organism evidence="1 2">
    <name type="scientific">Geodermatophilus tzadiensis</name>
    <dbReference type="NCBI Taxonomy" id="1137988"/>
    <lineage>
        <taxon>Bacteria</taxon>
        <taxon>Bacillati</taxon>
        <taxon>Actinomycetota</taxon>
        <taxon>Actinomycetes</taxon>
        <taxon>Geodermatophilales</taxon>
        <taxon>Geodermatophilaceae</taxon>
        <taxon>Geodermatophilus</taxon>
    </lineage>
</organism>
<dbReference type="EMBL" id="PVTG01000008">
    <property type="protein sequence ID" value="PRY48762.1"/>
    <property type="molecule type" value="Genomic_DNA"/>
</dbReference>
<evidence type="ECO:0000313" key="1">
    <source>
        <dbReference type="EMBL" id="PRY48762.1"/>
    </source>
</evidence>
<gene>
    <name evidence="1" type="ORF">LY71_108140</name>
</gene>
<dbReference type="Proteomes" id="UP000239210">
    <property type="component" value="Unassembled WGS sequence"/>
</dbReference>